<feature type="domain" description="4Fe-4S ferredoxin-type" evidence="5">
    <location>
        <begin position="205"/>
        <end position="235"/>
    </location>
</feature>
<gene>
    <name evidence="6" type="ORF">BR63_09665</name>
</gene>
<dbReference type="InterPro" id="IPR017900">
    <property type="entry name" value="4Fe4S_Fe_S_CS"/>
</dbReference>
<dbReference type="AlphaFoldDB" id="A0A7G6E397"/>
<dbReference type="Gene3D" id="1.10.1060.10">
    <property type="entry name" value="Alpha-helical ferredoxin"/>
    <property type="match status" value="1"/>
</dbReference>
<evidence type="ECO:0000259" key="5">
    <source>
        <dbReference type="PROSITE" id="PS51379"/>
    </source>
</evidence>
<name>A0A7G6E397_THEFR</name>
<dbReference type="EMBL" id="CP045798">
    <property type="protein sequence ID" value="QNB46551.1"/>
    <property type="molecule type" value="Genomic_DNA"/>
</dbReference>
<keyword evidence="2" id="KW-0408">Iron</keyword>
<dbReference type="KEGG" id="tfr:BR63_09665"/>
<dbReference type="PROSITE" id="PS51379">
    <property type="entry name" value="4FE4S_FER_2"/>
    <property type="match status" value="2"/>
</dbReference>
<evidence type="ECO:0000256" key="2">
    <source>
        <dbReference type="ARBA" id="ARBA00023004"/>
    </source>
</evidence>
<feature type="domain" description="4Fe-4S ferredoxin-type" evidence="5">
    <location>
        <begin position="152"/>
        <end position="173"/>
    </location>
</feature>
<dbReference type="InterPro" id="IPR017896">
    <property type="entry name" value="4Fe4S_Fe-S-bd"/>
</dbReference>
<dbReference type="Pfam" id="PF13183">
    <property type="entry name" value="Fer4_8"/>
    <property type="match status" value="1"/>
</dbReference>
<evidence type="ECO:0000313" key="7">
    <source>
        <dbReference type="Proteomes" id="UP000515847"/>
    </source>
</evidence>
<dbReference type="Proteomes" id="UP000515847">
    <property type="component" value="Chromosome"/>
</dbReference>
<protein>
    <submittedName>
        <fullName evidence="6">4Fe-4S ferredoxin</fullName>
    </submittedName>
</protein>
<dbReference type="GO" id="GO:0046872">
    <property type="term" value="F:metal ion binding"/>
    <property type="evidence" value="ECO:0007669"/>
    <property type="project" value="UniProtKB-KW"/>
</dbReference>
<dbReference type="PROSITE" id="PS00198">
    <property type="entry name" value="4FE4S_FER_1"/>
    <property type="match status" value="1"/>
</dbReference>
<keyword evidence="1" id="KW-0479">Metal-binding</keyword>
<reference evidence="6 7" key="1">
    <citation type="journal article" date="2019" name="Front. Microbiol.">
        <title>Thermoanaerosceptrum fracticalcis gen. nov. sp. nov., a Novel Fumarate-Fermenting Microorganism From a Deep Fractured Carbonate Aquifer of the US Great Basin.</title>
        <authorList>
            <person name="Hamilton-Brehm S.D."/>
            <person name="Stewart L.E."/>
            <person name="Zavarin M."/>
            <person name="Caldwell M."/>
            <person name="Lawson P.A."/>
            <person name="Onstott T.C."/>
            <person name="Grzymski J."/>
            <person name="Neveux I."/>
            <person name="Lollar B.S."/>
            <person name="Russell C.E."/>
            <person name="Moser D.P."/>
        </authorList>
    </citation>
    <scope>NUCLEOTIDE SEQUENCE [LARGE SCALE GENOMIC DNA]</scope>
    <source>
        <strain evidence="6 7">DRI-13</strain>
    </source>
</reference>
<dbReference type="RefSeq" id="WP_034421542.1">
    <property type="nucleotide sequence ID" value="NZ_CP045798.1"/>
</dbReference>
<evidence type="ECO:0000256" key="3">
    <source>
        <dbReference type="ARBA" id="ARBA00023014"/>
    </source>
</evidence>
<accession>A0A7G6E397</accession>
<keyword evidence="3" id="KW-0411">Iron-sulfur</keyword>
<evidence type="ECO:0000313" key="6">
    <source>
        <dbReference type="EMBL" id="QNB46551.1"/>
    </source>
</evidence>
<sequence length="277" mass="30885">MDKIILEIRDKAQELLETGQVEVVIGFTAGTLPGKSTPCFITRGEDCELLVWDEGCKNNLANYLVKEKRKAAIIVKGCDSRSLVNLLTENQLSRDRVVILGAPCPLTEGCEGCQIKSPVIYDYLVSGKAGKTGEDDFHDVKTFARLSPQERKEYFYKEVSKCIRCYACRNACPACYCRECFVENNLPQWVGKSTQLADNLIFHLTRALHVAGRCVDCGACQRACPMGVDLRILNRKMLLEVKELYQFEAGLKEEQELPLNTYDPGDPEPFLAGGGEA</sequence>
<dbReference type="GO" id="GO:0051536">
    <property type="term" value="F:iron-sulfur cluster binding"/>
    <property type="evidence" value="ECO:0007669"/>
    <property type="project" value="UniProtKB-KW"/>
</dbReference>
<dbReference type="OrthoDB" id="9773828at2"/>
<dbReference type="InterPro" id="IPR009051">
    <property type="entry name" value="Helical_ferredxn"/>
</dbReference>
<evidence type="ECO:0000256" key="4">
    <source>
        <dbReference type="SAM" id="MobiDB-lite"/>
    </source>
</evidence>
<keyword evidence="7" id="KW-1185">Reference proteome</keyword>
<proteinExistence type="predicted"/>
<evidence type="ECO:0000256" key="1">
    <source>
        <dbReference type="ARBA" id="ARBA00022723"/>
    </source>
</evidence>
<feature type="region of interest" description="Disordered" evidence="4">
    <location>
        <begin position="258"/>
        <end position="277"/>
    </location>
</feature>
<dbReference type="SUPFAM" id="SSF46548">
    <property type="entry name" value="alpha-helical ferredoxin"/>
    <property type="match status" value="1"/>
</dbReference>
<organism evidence="6 7">
    <name type="scientific">Thermanaerosceptrum fracticalcis</name>
    <dbReference type="NCBI Taxonomy" id="1712410"/>
    <lineage>
        <taxon>Bacteria</taxon>
        <taxon>Bacillati</taxon>
        <taxon>Bacillota</taxon>
        <taxon>Clostridia</taxon>
        <taxon>Eubacteriales</taxon>
        <taxon>Peptococcaceae</taxon>
        <taxon>Thermanaerosceptrum</taxon>
    </lineage>
</organism>